<dbReference type="Proteomes" id="UP000260452">
    <property type="component" value="Genome"/>
</dbReference>
<proteinExistence type="predicted"/>
<dbReference type="InterPro" id="IPR052399">
    <property type="entry name" value="Phage_Baseplate_Assmbl_Protein"/>
</dbReference>
<evidence type="ECO:0000313" key="1">
    <source>
        <dbReference type="EMBL" id="ATN94165.1"/>
    </source>
</evidence>
<keyword evidence="2" id="KW-1185">Reference proteome</keyword>
<protein>
    <submittedName>
        <fullName evidence="1">Uncharacterized protein</fullName>
    </submittedName>
</protein>
<dbReference type="PANTHER" id="PTHR37829:SF3">
    <property type="entry name" value="PROTEIN JAYE-RELATED"/>
    <property type="match status" value="1"/>
</dbReference>
<name>A0A2Z2U809_9CAUD</name>
<accession>A0A2Z2U809</accession>
<evidence type="ECO:0000313" key="2">
    <source>
        <dbReference type="Proteomes" id="UP000260452"/>
    </source>
</evidence>
<gene>
    <name evidence="1" type="ORF">Lb_1</name>
</gene>
<organism evidence="1 2">
    <name type="scientific">Lactobacillus phage Lb</name>
    <dbReference type="NCBI Taxonomy" id="2048517"/>
    <lineage>
        <taxon>Viruses</taxon>
        <taxon>Duplodnaviria</taxon>
        <taxon>Heunggongvirae</taxon>
        <taxon>Uroviricota</taxon>
        <taxon>Caudoviricetes</taxon>
        <taxon>Heilongjiangvirus</taxon>
        <taxon>Heilongjiangvirus Lb</taxon>
    </lineage>
</organism>
<dbReference type="PANTHER" id="PTHR37829">
    <property type="entry name" value="PHAGE-LIKE ELEMENT PBSX PROTEIN XKDT"/>
    <property type="match status" value="1"/>
</dbReference>
<dbReference type="EMBL" id="MG020111">
    <property type="protein sequence ID" value="ATN94165.1"/>
    <property type="molecule type" value="Genomic_DNA"/>
</dbReference>
<sequence>MPLATDTGFDRKELDDLRDDINALFIKRFGDGIDLDDSQTPGMLAGVLSEVDDTLEKLAQGVYNSFFVLKSSGANLDDLAAELEVYRKPAVNAYVDLQIDGYVDPDSPTIIPEETQFSTPDGQVFSTMADTTITQQASYVDSGGNTQPLKDDDGNALGRQIVQAAAIETGTASNVMPNTIINPEDSIDGFYAVTNPSAATGGGDPETDDELRQRVLANRLNTPNSTPNGIQTAIKNLSGVTDVRLINNNTMSADSYGNPAKSVHLYVIGGADADIIQTYFDYLPPQSNTIGSVMGTATDIGGRQHIVAFDRAETVPVFIKVDIHIDDTKFDTDNGPASIRTNIVNYFDTLGMGDKVLYSKLFAPAYSPVGVTDVTLTLGTSLDKLTEADVSVSDFQLAVTNSANIAVNIIE</sequence>
<reference evidence="1 2" key="1">
    <citation type="submission" date="2017-09" db="EMBL/GenBank/DDBJ databases">
        <title>Genome sequence and analysis of a bacteriophage of Lactobacillus brevis.</title>
        <authorList>
            <person name="Yu M."/>
            <person name="Qi R."/>
            <person name="Jiang X."/>
            <person name="Tang T."/>
            <person name="Qiao X."/>
            <person name="Jiang Y."/>
            <person name="Tang L."/>
            <person name="Wang L."/>
            <person name="Xu Y."/>
            <person name="Li Y."/>
        </authorList>
    </citation>
    <scope>NUCLEOTIDE SEQUENCE [LARGE SCALE GENOMIC DNA]</scope>
</reference>